<dbReference type="Gene3D" id="3.40.30.10">
    <property type="entry name" value="Glutaredoxin"/>
    <property type="match status" value="1"/>
</dbReference>
<dbReference type="KEGG" id="fls:GLV81_18895"/>
<keyword evidence="4" id="KW-1185">Reference proteome</keyword>
<dbReference type="SUPFAM" id="SSF52833">
    <property type="entry name" value="Thioredoxin-like"/>
    <property type="match status" value="1"/>
</dbReference>
<dbReference type="PROSITE" id="PS51353">
    <property type="entry name" value="ARSC"/>
    <property type="match status" value="1"/>
</dbReference>
<evidence type="ECO:0000256" key="1">
    <source>
        <dbReference type="ARBA" id="ARBA00007198"/>
    </source>
</evidence>
<dbReference type="NCBIfam" id="TIGR01617">
    <property type="entry name" value="arsC_related"/>
    <property type="match status" value="1"/>
</dbReference>
<accession>A0A6I6GXU9</accession>
<dbReference type="EMBL" id="CP046566">
    <property type="protein sequence ID" value="QGW29909.1"/>
    <property type="molecule type" value="Genomic_DNA"/>
</dbReference>
<sequence length="117" mass="12919">MITVYGIPNCDTVKKAITWLKENKIDFQFHDYKKQGITKTMLNNWSKQVSIDVLLNKKGTTWKACTAEEQAAAAKKAGAIQLMAEKPSLIKRPVVEQDGTVLAVGFAANNYAAIFGK</sequence>
<dbReference type="RefSeq" id="WP_157480582.1">
    <property type="nucleotide sequence ID" value="NZ_CP046566.1"/>
</dbReference>
<dbReference type="InterPro" id="IPR006504">
    <property type="entry name" value="Tscrpt_reg_Spx/MgsR"/>
</dbReference>
<dbReference type="PANTHER" id="PTHR30041:SF8">
    <property type="entry name" value="PROTEIN YFFB"/>
    <property type="match status" value="1"/>
</dbReference>
<dbReference type="InterPro" id="IPR006660">
    <property type="entry name" value="Arsenate_reductase-like"/>
</dbReference>
<evidence type="ECO:0000256" key="2">
    <source>
        <dbReference type="PROSITE-ProRule" id="PRU01282"/>
    </source>
</evidence>
<dbReference type="PANTHER" id="PTHR30041">
    <property type="entry name" value="ARSENATE REDUCTASE"/>
    <property type="match status" value="1"/>
</dbReference>
<evidence type="ECO:0000313" key="4">
    <source>
        <dbReference type="Proteomes" id="UP000426027"/>
    </source>
</evidence>
<organism evidence="3 4">
    <name type="scientific">Phnomibacter ginsenosidimutans</name>
    <dbReference type="NCBI Taxonomy" id="2676868"/>
    <lineage>
        <taxon>Bacteria</taxon>
        <taxon>Pseudomonadati</taxon>
        <taxon>Bacteroidota</taxon>
        <taxon>Chitinophagia</taxon>
        <taxon>Chitinophagales</taxon>
        <taxon>Chitinophagaceae</taxon>
        <taxon>Phnomibacter</taxon>
    </lineage>
</organism>
<dbReference type="Pfam" id="PF03960">
    <property type="entry name" value="ArsC"/>
    <property type="match status" value="1"/>
</dbReference>
<dbReference type="InterPro" id="IPR036249">
    <property type="entry name" value="Thioredoxin-like_sf"/>
</dbReference>
<protein>
    <submittedName>
        <fullName evidence="3">Spx/MgsR family RNA polymerase-binding regulatory protein</fullName>
    </submittedName>
</protein>
<gene>
    <name evidence="3" type="ORF">GLV81_18895</name>
</gene>
<dbReference type="AlphaFoldDB" id="A0A6I6GXU9"/>
<evidence type="ECO:0000313" key="3">
    <source>
        <dbReference type="EMBL" id="QGW29909.1"/>
    </source>
</evidence>
<name>A0A6I6GXU9_9BACT</name>
<proteinExistence type="inferred from homology"/>
<dbReference type="Proteomes" id="UP000426027">
    <property type="component" value="Chromosome"/>
</dbReference>
<reference evidence="3 4" key="1">
    <citation type="submission" date="2019-11" db="EMBL/GenBank/DDBJ databases">
        <authorList>
            <person name="Im W.T."/>
        </authorList>
    </citation>
    <scope>NUCLEOTIDE SEQUENCE [LARGE SCALE GENOMIC DNA]</scope>
    <source>
        <strain evidence="3 4">SB-02</strain>
    </source>
</reference>
<comment type="similarity">
    <text evidence="1 2">Belongs to the ArsC family.</text>
</comment>